<dbReference type="PANTHER" id="PTHR12015:SF101">
    <property type="entry name" value="CYTOKINE SCM-1 BETA-RELATED"/>
    <property type="match status" value="1"/>
</dbReference>
<proteinExistence type="inferred from homology"/>
<dbReference type="GO" id="GO:0006954">
    <property type="term" value="P:inflammatory response"/>
    <property type="evidence" value="ECO:0007669"/>
    <property type="project" value="TreeGrafter"/>
</dbReference>
<reference evidence="9 10" key="1">
    <citation type="submission" date="2020-02" db="EMBL/GenBank/DDBJ databases">
        <title>Bird 10,000 Genomes (B10K) Project - Family phase.</title>
        <authorList>
            <person name="Zhang G."/>
        </authorList>
    </citation>
    <scope>NUCLEOTIDE SEQUENCE [LARGE SCALE GENOMIC DNA]</scope>
    <source>
        <strain evidence="9">B10K-DU-017-21</strain>
    </source>
</reference>
<dbReference type="GO" id="GO:0070098">
    <property type="term" value="P:chemokine-mediated signaling pathway"/>
    <property type="evidence" value="ECO:0007669"/>
    <property type="project" value="TreeGrafter"/>
</dbReference>
<keyword evidence="5" id="KW-0964">Secreted</keyword>
<keyword evidence="10" id="KW-1185">Reference proteome</keyword>
<evidence type="ECO:0000256" key="2">
    <source>
        <dbReference type="ARBA" id="ARBA00006894"/>
    </source>
</evidence>
<dbReference type="SMART" id="SM00199">
    <property type="entry name" value="SCY"/>
    <property type="match status" value="1"/>
</dbReference>
<evidence type="ECO:0000259" key="8">
    <source>
        <dbReference type="SMART" id="SM00199"/>
    </source>
</evidence>
<evidence type="ECO:0000256" key="1">
    <source>
        <dbReference type="ARBA" id="ARBA00004613"/>
    </source>
</evidence>
<dbReference type="Pfam" id="PF00048">
    <property type="entry name" value="IL8"/>
    <property type="match status" value="1"/>
</dbReference>
<keyword evidence="3" id="KW-0145">Chemotaxis</keyword>
<comment type="caution">
    <text evidence="9">The sequence shown here is derived from an EMBL/GenBank/DDBJ whole genome shotgun (WGS) entry which is preliminary data.</text>
</comment>
<feature type="domain" description="Chemokine interleukin-8-like" evidence="8">
    <location>
        <begin position="27"/>
        <end position="84"/>
    </location>
</feature>
<evidence type="ECO:0000256" key="5">
    <source>
        <dbReference type="ARBA" id="ARBA00022525"/>
    </source>
</evidence>
<keyword evidence="4" id="KW-0202">Cytokine</keyword>
<dbReference type="GO" id="GO:0030335">
    <property type="term" value="P:positive regulation of cell migration"/>
    <property type="evidence" value="ECO:0007669"/>
    <property type="project" value="TreeGrafter"/>
</dbReference>
<dbReference type="Gene3D" id="2.40.50.40">
    <property type="match status" value="1"/>
</dbReference>
<feature type="non-terminal residue" evidence="9">
    <location>
        <position position="92"/>
    </location>
</feature>
<comment type="subcellular location">
    <subcellularLocation>
        <location evidence="1">Secreted</location>
    </subcellularLocation>
</comment>
<name>A0A852LJB8_9AVES</name>
<dbReference type="GO" id="GO:0061844">
    <property type="term" value="P:antimicrobial humoral immune response mediated by antimicrobial peptide"/>
    <property type="evidence" value="ECO:0007669"/>
    <property type="project" value="TreeGrafter"/>
</dbReference>
<dbReference type="PANTHER" id="PTHR12015">
    <property type="entry name" value="SMALL INDUCIBLE CYTOKINE A"/>
    <property type="match status" value="1"/>
</dbReference>
<evidence type="ECO:0000256" key="7">
    <source>
        <dbReference type="ARBA" id="ARBA00023157"/>
    </source>
</evidence>
<dbReference type="GO" id="GO:0008009">
    <property type="term" value="F:chemokine activity"/>
    <property type="evidence" value="ECO:0007669"/>
    <property type="project" value="InterPro"/>
</dbReference>
<dbReference type="InterPro" id="IPR008105">
    <property type="entry name" value="Chemokine_XCL1/XCL2"/>
</dbReference>
<evidence type="ECO:0000313" key="9">
    <source>
        <dbReference type="EMBL" id="NXX89012.1"/>
    </source>
</evidence>
<feature type="non-terminal residue" evidence="9">
    <location>
        <position position="1"/>
    </location>
</feature>
<dbReference type="EMBL" id="WBNK01000070">
    <property type="protein sequence ID" value="NXX89012.1"/>
    <property type="molecule type" value="Genomic_DNA"/>
</dbReference>
<evidence type="ECO:0000256" key="3">
    <source>
        <dbReference type="ARBA" id="ARBA00022500"/>
    </source>
</evidence>
<keyword evidence="6" id="KW-0732">Signal</keyword>
<sequence length="92" mass="10442">IAKYEYSIDCLYHLSIFLLGSVASQSMNRFSCVSLSAQKLNIRNLVSYKKQDGPVEAIIFMTTRGVKICVKPNQKWVQTAIKKINERTTKGK</sequence>
<protein>
    <submittedName>
        <fullName evidence="9">XCL1 protein</fullName>
    </submittedName>
</protein>
<dbReference type="AlphaFoldDB" id="A0A852LJB8"/>
<evidence type="ECO:0000256" key="4">
    <source>
        <dbReference type="ARBA" id="ARBA00022514"/>
    </source>
</evidence>
<comment type="similarity">
    <text evidence="2">Belongs to the intercrine gamma family.</text>
</comment>
<dbReference type="PRINTS" id="PR01731">
    <property type="entry name" value="LYMPHOTACTIN"/>
</dbReference>
<evidence type="ECO:0000256" key="6">
    <source>
        <dbReference type="ARBA" id="ARBA00022729"/>
    </source>
</evidence>
<gene>
    <name evidence="9" type="primary">Xcl1</name>
    <name evidence="9" type="ORF">CENBEN_R11532</name>
</gene>
<dbReference type="GO" id="GO:0005615">
    <property type="term" value="C:extracellular space"/>
    <property type="evidence" value="ECO:0007669"/>
    <property type="project" value="UniProtKB-KW"/>
</dbReference>
<dbReference type="Proteomes" id="UP000632886">
    <property type="component" value="Unassembled WGS sequence"/>
</dbReference>
<dbReference type="GO" id="GO:0048020">
    <property type="term" value="F:CCR chemokine receptor binding"/>
    <property type="evidence" value="ECO:0007669"/>
    <property type="project" value="TreeGrafter"/>
</dbReference>
<dbReference type="InterPro" id="IPR036048">
    <property type="entry name" value="Interleukin_8-like_sf"/>
</dbReference>
<accession>A0A852LJB8</accession>
<keyword evidence="7" id="KW-1015">Disulfide bond</keyword>
<evidence type="ECO:0000313" key="10">
    <source>
        <dbReference type="Proteomes" id="UP000632886"/>
    </source>
</evidence>
<dbReference type="InterPro" id="IPR001811">
    <property type="entry name" value="Chemokine_IL8-like_dom"/>
</dbReference>
<dbReference type="InterPro" id="IPR039809">
    <property type="entry name" value="Chemokine_b/g/d"/>
</dbReference>
<organism evidence="9 10">
    <name type="scientific">Centropus bengalensis</name>
    <name type="common">lesser coucal</name>
    <dbReference type="NCBI Taxonomy" id="1463675"/>
    <lineage>
        <taxon>Eukaryota</taxon>
        <taxon>Metazoa</taxon>
        <taxon>Chordata</taxon>
        <taxon>Craniata</taxon>
        <taxon>Vertebrata</taxon>
        <taxon>Euteleostomi</taxon>
        <taxon>Archelosauria</taxon>
        <taxon>Archosauria</taxon>
        <taxon>Dinosauria</taxon>
        <taxon>Saurischia</taxon>
        <taxon>Theropoda</taxon>
        <taxon>Coelurosauria</taxon>
        <taxon>Aves</taxon>
        <taxon>Neognathae</taxon>
        <taxon>Neoaves</taxon>
        <taxon>Otidimorphae</taxon>
        <taxon>Cuculiformes</taxon>
        <taxon>Centropidae</taxon>
        <taxon>Centropus</taxon>
    </lineage>
</organism>
<dbReference type="SUPFAM" id="SSF54117">
    <property type="entry name" value="Interleukin 8-like chemokines"/>
    <property type="match status" value="1"/>
</dbReference>